<proteinExistence type="predicted"/>
<feature type="transmembrane region" description="Helical" evidence="7">
    <location>
        <begin position="229"/>
        <end position="252"/>
    </location>
</feature>
<accession>A0A7W8FUM2</accession>
<evidence type="ECO:0000256" key="2">
    <source>
        <dbReference type="ARBA" id="ARBA00022448"/>
    </source>
</evidence>
<protein>
    <recommendedName>
        <fullName evidence="10">AEC family transporter</fullName>
    </recommendedName>
</protein>
<evidence type="ECO:0000256" key="6">
    <source>
        <dbReference type="ARBA" id="ARBA00023136"/>
    </source>
</evidence>
<organism evidence="8 9">
    <name type="scientific">Catenisphaera adipataccumulans</name>
    <dbReference type="NCBI Taxonomy" id="700500"/>
    <lineage>
        <taxon>Bacteria</taxon>
        <taxon>Bacillati</taxon>
        <taxon>Bacillota</taxon>
        <taxon>Erysipelotrichia</taxon>
        <taxon>Erysipelotrichales</taxon>
        <taxon>Erysipelotrichaceae</taxon>
        <taxon>Catenisphaera</taxon>
    </lineage>
</organism>
<dbReference type="InterPro" id="IPR004776">
    <property type="entry name" value="Mem_transp_PIN-like"/>
</dbReference>
<evidence type="ECO:0000256" key="5">
    <source>
        <dbReference type="ARBA" id="ARBA00022989"/>
    </source>
</evidence>
<dbReference type="AlphaFoldDB" id="A0A7W8FUM2"/>
<evidence type="ECO:0008006" key="10">
    <source>
        <dbReference type="Google" id="ProtNLM"/>
    </source>
</evidence>
<feature type="transmembrane region" description="Helical" evidence="7">
    <location>
        <begin position="164"/>
        <end position="188"/>
    </location>
</feature>
<feature type="transmembrane region" description="Helical" evidence="7">
    <location>
        <begin position="68"/>
        <end position="91"/>
    </location>
</feature>
<dbReference type="Pfam" id="PF03547">
    <property type="entry name" value="Mem_trans"/>
    <property type="match status" value="1"/>
</dbReference>
<keyword evidence="6 7" id="KW-0472">Membrane</keyword>
<keyword evidence="2" id="KW-0813">Transport</keyword>
<comment type="subcellular location">
    <subcellularLocation>
        <location evidence="1">Membrane</location>
        <topology evidence="1">Multi-pass membrane protein</topology>
    </subcellularLocation>
</comment>
<feature type="transmembrane region" description="Helical" evidence="7">
    <location>
        <begin position="103"/>
        <end position="121"/>
    </location>
</feature>
<evidence type="ECO:0000256" key="7">
    <source>
        <dbReference type="SAM" id="Phobius"/>
    </source>
</evidence>
<reference evidence="8 9" key="1">
    <citation type="submission" date="2020-08" db="EMBL/GenBank/DDBJ databases">
        <title>Genomic Encyclopedia of Type Strains, Phase IV (KMG-IV): sequencing the most valuable type-strain genomes for metagenomic binning, comparative biology and taxonomic classification.</title>
        <authorList>
            <person name="Goeker M."/>
        </authorList>
    </citation>
    <scope>NUCLEOTIDE SEQUENCE [LARGE SCALE GENOMIC DNA]</scope>
    <source>
        <strain evidence="8 9">DSM 25799</strain>
    </source>
</reference>
<feature type="transmembrane region" description="Helical" evidence="7">
    <location>
        <begin position="289"/>
        <end position="308"/>
    </location>
</feature>
<keyword evidence="9" id="KW-1185">Reference proteome</keyword>
<evidence type="ECO:0000313" key="8">
    <source>
        <dbReference type="EMBL" id="MBB5182258.1"/>
    </source>
</evidence>
<evidence type="ECO:0000313" key="9">
    <source>
        <dbReference type="Proteomes" id="UP000539953"/>
    </source>
</evidence>
<name>A0A7W8FUM2_9FIRM</name>
<dbReference type="PANTHER" id="PTHR36838">
    <property type="entry name" value="AUXIN EFFLUX CARRIER FAMILY PROTEIN"/>
    <property type="match status" value="1"/>
</dbReference>
<dbReference type="GO" id="GO:0016020">
    <property type="term" value="C:membrane"/>
    <property type="evidence" value="ECO:0007669"/>
    <property type="project" value="UniProtKB-SubCell"/>
</dbReference>
<dbReference type="PANTHER" id="PTHR36838:SF4">
    <property type="entry name" value="AUXIN EFFLUX CARRIER FAMILY PROTEIN"/>
    <property type="match status" value="1"/>
</dbReference>
<dbReference type="EMBL" id="JACHHK010000001">
    <property type="protein sequence ID" value="MBB5182258.1"/>
    <property type="molecule type" value="Genomic_DNA"/>
</dbReference>
<feature type="transmembrane region" description="Helical" evidence="7">
    <location>
        <begin position="127"/>
        <end position="152"/>
    </location>
</feature>
<keyword evidence="4 7" id="KW-0812">Transmembrane</keyword>
<evidence type="ECO:0000256" key="1">
    <source>
        <dbReference type="ARBA" id="ARBA00004141"/>
    </source>
</evidence>
<gene>
    <name evidence="8" type="ORF">HNQ47_000261</name>
</gene>
<dbReference type="Proteomes" id="UP000539953">
    <property type="component" value="Unassembled WGS sequence"/>
</dbReference>
<evidence type="ECO:0000256" key="3">
    <source>
        <dbReference type="ARBA" id="ARBA00022475"/>
    </source>
</evidence>
<keyword evidence="5 7" id="KW-1133">Transmembrane helix</keyword>
<dbReference type="GO" id="GO:0055085">
    <property type="term" value="P:transmembrane transport"/>
    <property type="evidence" value="ECO:0007669"/>
    <property type="project" value="InterPro"/>
</dbReference>
<evidence type="ECO:0000256" key="4">
    <source>
        <dbReference type="ARBA" id="ARBA00022692"/>
    </source>
</evidence>
<sequence length="315" mass="34318">MENLMFSLNATVPVFLMMVFGYFFKKVGIFSEKTLSEINRFVFKIALPVSLFADLAAKDFVKLWNGRFVLFCFIATLLSILLAAVISRFVVKGRAQRGEFIQAAYRSSAALVGSAFISNIYGDSAMAGLMIIGSVPLYNIFAVLVLTLTAPGTEKVTAQTMRKTLVGIVTNPIILGIAAGCLYSLLHIPMVPIVEKTTDYIGRLASPLGLMAMGGMFEWQSASKVMKPAICATIIKLFGFTSLFLPAAIALGFRNSELVAILVMLGSATTVAGYVMAKNMNHEGTLTSTVVMLTTMFSAFSFTFWLWILKMSDFV</sequence>
<dbReference type="RefSeq" id="WP_183326756.1">
    <property type="nucleotide sequence ID" value="NZ_JACHHK010000001.1"/>
</dbReference>
<feature type="transmembrane region" description="Helical" evidence="7">
    <location>
        <begin position="200"/>
        <end position="217"/>
    </location>
</feature>
<comment type="caution">
    <text evidence="8">The sequence shown here is derived from an EMBL/GenBank/DDBJ whole genome shotgun (WGS) entry which is preliminary data.</text>
</comment>
<feature type="transmembrane region" description="Helical" evidence="7">
    <location>
        <begin position="6"/>
        <end position="25"/>
    </location>
</feature>
<keyword evidence="3" id="KW-1003">Cell membrane</keyword>
<feature type="transmembrane region" description="Helical" evidence="7">
    <location>
        <begin position="258"/>
        <end position="277"/>
    </location>
</feature>